<evidence type="ECO:0000256" key="3">
    <source>
        <dbReference type="ARBA" id="ARBA00022448"/>
    </source>
</evidence>
<keyword evidence="5 10" id="KW-1133">Transmembrane helix</keyword>
<dbReference type="Pfam" id="PF08449">
    <property type="entry name" value="UAA"/>
    <property type="match status" value="1"/>
</dbReference>
<dbReference type="CTD" id="39914"/>
<dbReference type="GeneID" id="106665982"/>
<dbReference type="Proteomes" id="UP000494040">
    <property type="component" value="Unassembled WGS sequence"/>
</dbReference>
<evidence type="ECO:0000256" key="2">
    <source>
        <dbReference type="ARBA" id="ARBA00010694"/>
    </source>
</evidence>
<evidence type="ECO:0000256" key="6">
    <source>
        <dbReference type="ARBA" id="ARBA00023136"/>
    </source>
</evidence>
<dbReference type="PANTHER" id="PTHR10778:SF8">
    <property type="entry name" value="ADENOSINE 3'-PHOSPHO 5'-PHOSPHOSULFATE TRANSPORTER 2"/>
    <property type="match status" value="1"/>
</dbReference>
<sequence>MEYKYDGTGLPPPFEKRKEVRVVFFDVTDKSPRDQFVLCCLAVFVLYLAYGFLQELIFTQQKFKSFGWYITLIQFAFYTVFAKLECILFRKSERRVSLRIYSLLAFLTLGTMGLSNSSLMYLNYPTQVIFKCCKLIPVMIGSILIQNKKYKCMDFIAALCMCVGLSYFTLADSGISPTFSLIGVCMISCALVCDAAIGNVQEKYMKANGASNTEVILYSYSIGFVYLLFVLLLTGDLKQGIHFSSEKPVVFWYTMWFSLTGYLGVQVVLTLVTMSGALVAVTITTCRKAVSIIVSFVFFTKPFTIHYVWAGLIVILGIYLNLASKNVGLQSSLKKFIHSIKLLILTKRPEKSIETTV</sequence>
<evidence type="ECO:0000256" key="8">
    <source>
        <dbReference type="ARBA" id="ARBA00041866"/>
    </source>
</evidence>
<evidence type="ECO:0000256" key="4">
    <source>
        <dbReference type="ARBA" id="ARBA00022692"/>
    </source>
</evidence>
<keyword evidence="6 10" id="KW-0472">Membrane</keyword>
<feature type="transmembrane region" description="Helical" evidence="10">
    <location>
        <begin position="152"/>
        <end position="171"/>
    </location>
</feature>
<feature type="transmembrane region" description="Helical" evidence="10">
    <location>
        <begin position="250"/>
        <end position="271"/>
    </location>
</feature>
<dbReference type="PANTHER" id="PTHR10778">
    <property type="entry name" value="SOLUTE CARRIER FAMILY 35 MEMBER B"/>
    <property type="match status" value="1"/>
</dbReference>
<dbReference type="KEGG" id="clec:106665982"/>
<accession>A0A8I6RN15</accession>
<comment type="similarity">
    <text evidence="2">Belongs to the nucleotide-sugar transporter family. SLC35B subfamily.</text>
</comment>
<feature type="transmembrane region" description="Helical" evidence="10">
    <location>
        <begin position="177"/>
        <end position="197"/>
    </location>
</feature>
<protein>
    <recommendedName>
        <fullName evidence="7">Adenosine 3'-phospho 5'-phosphosulfate transporter 2</fullName>
    </recommendedName>
    <alternativeName>
        <fullName evidence="8">PAPS transporter 2</fullName>
    </alternativeName>
    <alternativeName>
        <fullName evidence="9">Solute carrier family 35 member B3 homolog</fullName>
    </alternativeName>
</protein>
<keyword evidence="3" id="KW-0813">Transport</keyword>
<evidence type="ECO:0000256" key="10">
    <source>
        <dbReference type="SAM" id="Phobius"/>
    </source>
</evidence>
<dbReference type="InterPro" id="IPR013657">
    <property type="entry name" value="SCL35B1-4/HUT1"/>
</dbReference>
<evidence type="ECO:0000256" key="1">
    <source>
        <dbReference type="ARBA" id="ARBA00004653"/>
    </source>
</evidence>
<dbReference type="GO" id="GO:0046964">
    <property type="term" value="F:3'-phosphoadenosine 5'-phosphosulfate transmembrane transporter activity"/>
    <property type="evidence" value="ECO:0007669"/>
    <property type="project" value="TreeGrafter"/>
</dbReference>
<dbReference type="OrthoDB" id="438495at2759"/>
<keyword evidence="4 10" id="KW-0812">Transmembrane</keyword>
<feature type="transmembrane region" description="Helical" evidence="10">
    <location>
        <begin position="100"/>
        <end position="122"/>
    </location>
</feature>
<feature type="transmembrane region" description="Helical" evidence="10">
    <location>
        <begin position="128"/>
        <end position="145"/>
    </location>
</feature>
<dbReference type="OMA" id="YNRTTQF"/>
<dbReference type="GO" id="GO:0000139">
    <property type="term" value="C:Golgi membrane"/>
    <property type="evidence" value="ECO:0007669"/>
    <property type="project" value="UniProtKB-SubCell"/>
</dbReference>
<name>A0A8I6RN15_CIMLE</name>
<feature type="transmembrane region" description="Helical" evidence="10">
    <location>
        <begin position="36"/>
        <end position="54"/>
    </location>
</feature>
<comment type="subcellular location">
    <subcellularLocation>
        <location evidence="1">Golgi apparatus membrane</location>
        <topology evidence="1">Multi-pass membrane protein</topology>
    </subcellularLocation>
</comment>
<organism evidence="11 12">
    <name type="scientific">Cimex lectularius</name>
    <name type="common">Bed bug</name>
    <name type="synonym">Acanthia lectularia</name>
    <dbReference type="NCBI Taxonomy" id="79782"/>
    <lineage>
        <taxon>Eukaryota</taxon>
        <taxon>Metazoa</taxon>
        <taxon>Ecdysozoa</taxon>
        <taxon>Arthropoda</taxon>
        <taxon>Hexapoda</taxon>
        <taxon>Insecta</taxon>
        <taxon>Pterygota</taxon>
        <taxon>Neoptera</taxon>
        <taxon>Paraneoptera</taxon>
        <taxon>Hemiptera</taxon>
        <taxon>Heteroptera</taxon>
        <taxon>Panheteroptera</taxon>
        <taxon>Cimicomorpha</taxon>
        <taxon>Cimicidae</taxon>
        <taxon>Cimex</taxon>
    </lineage>
</organism>
<evidence type="ECO:0000256" key="9">
    <source>
        <dbReference type="ARBA" id="ARBA00042729"/>
    </source>
</evidence>
<dbReference type="AlphaFoldDB" id="A0A8I6RN15"/>
<dbReference type="EnsemblMetazoa" id="XM_014392822.2">
    <property type="protein sequence ID" value="XP_014248308.1"/>
    <property type="gene ID" value="LOC106665982"/>
</dbReference>
<keyword evidence="12" id="KW-1185">Reference proteome</keyword>
<dbReference type="RefSeq" id="XP_014248308.1">
    <property type="nucleotide sequence ID" value="XM_014392822.2"/>
</dbReference>
<feature type="transmembrane region" description="Helical" evidence="10">
    <location>
        <begin position="66"/>
        <end position="88"/>
    </location>
</feature>
<evidence type="ECO:0000256" key="5">
    <source>
        <dbReference type="ARBA" id="ARBA00022989"/>
    </source>
</evidence>
<evidence type="ECO:0000313" key="11">
    <source>
        <dbReference type="EnsemblMetazoa" id="XP_014248308.1"/>
    </source>
</evidence>
<reference evidence="11" key="1">
    <citation type="submission" date="2022-01" db="UniProtKB">
        <authorList>
            <consortium name="EnsemblMetazoa"/>
        </authorList>
    </citation>
    <scope>IDENTIFICATION</scope>
</reference>
<feature type="transmembrane region" description="Helical" evidence="10">
    <location>
        <begin position="305"/>
        <end position="324"/>
    </location>
</feature>
<proteinExistence type="inferred from homology"/>
<feature type="transmembrane region" description="Helical" evidence="10">
    <location>
        <begin position="278"/>
        <end position="299"/>
    </location>
</feature>
<evidence type="ECO:0000313" key="12">
    <source>
        <dbReference type="Proteomes" id="UP000494040"/>
    </source>
</evidence>
<dbReference type="GO" id="GO:0005789">
    <property type="term" value="C:endoplasmic reticulum membrane"/>
    <property type="evidence" value="ECO:0007669"/>
    <property type="project" value="TreeGrafter"/>
</dbReference>
<feature type="transmembrane region" description="Helical" evidence="10">
    <location>
        <begin position="217"/>
        <end position="235"/>
    </location>
</feature>
<evidence type="ECO:0000256" key="7">
    <source>
        <dbReference type="ARBA" id="ARBA00039669"/>
    </source>
</evidence>